<keyword evidence="3" id="KW-0378">Hydrolase</keyword>
<dbReference type="PANTHER" id="PTHR37326:SF2">
    <property type="entry name" value="SUCCINYLGLUTAMATE DESUCCINYLASE_ASPARTOACYLASE FAMILY PROTEIN"/>
    <property type="match status" value="1"/>
</dbReference>
<gene>
    <name evidence="6" type="ORF">DJ013_08425</name>
</gene>
<evidence type="ECO:0000313" key="6">
    <source>
        <dbReference type="EMBL" id="AWV98196.1"/>
    </source>
</evidence>
<dbReference type="InterPro" id="IPR043795">
    <property type="entry name" value="N-alpha-Ac-DABA-like"/>
</dbReference>
<dbReference type="OrthoDB" id="9782876at2"/>
<evidence type="ECO:0000256" key="4">
    <source>
        <dbReference type="ARBA" id="ARBA00022833"/>
    </source>
</evidence>
<feature type="domain" description="Succinylglutamate desuccinylase/Aspartoacylase catalytic" evidence="5">
    <location>
        <begin position="44"/>
        <end position="222"/>
    </location>
</feature>
<dbReference type="CDD" id="cd06251">
    <property type="entry name" value="M14_ASTE_ASPA-like"/>
    <property type="match status" value="1"/>
</dbReference>
<evidence type="ECO:0000256" key="2">
    <source>
        <dbReference type="ARBA" id="ARBA00022723"/>
    </source>
</evidence>
<dbReference type="SUPFAM" id="SSF53187">
    <property type="entry name" value="Zn-dependent exopeptidases"/>
    <property type="match status" value="1"/>
</dbReference>
<evidence type="ECO:0000256" key="1">
    <source>
        <dbReference type="ARBA" id="ARBA00001947"/>
    </source>
</evidence>
<dbReference type="Pfam" id="PF24827">
    <property type="entry name" value="AstE_AspA_cat"/>
    <property type="match status" value="1"/>
</dbReference>
<dbReference type="Gene3D" id="3.40.630.10">
    <property type="entry name" value="Zn peptidases"/>
    <property type="match status" value="1"/>
</dbReference>
<dbReference type="PIRSF" id="PIRSF039012">
    <property type="entry name" value="ASP"/>
    <property type="match status" value="1"/>
</dbReference>
<comment type="cofactor">
    <cofactor evidence="1">
        <name>Zn(2+)</name>
        <dbReference type="ChEBI" id="CHEBI:29105"/>
    </cofactor>
</comment>
<dbReference type="GO" id="GO:0016788">
    <property type="term" value="F:hydrolase activity, acting on ester bonds"/>
    <property type="evidence" value="ECO:0007669"/>
    <property type="project" value="InterPro"/>
</dbReference>
<evidence type="ECO:0000259" key="5">
    <source>
        <dbReference type="Pfam" id="PF24827"/>
    </source>
</evidence>
<organism evidence="6 7">
    <name type="scientific">Arcticibacterium luteifluviistationis</name>
    <dbReference type="NCBI Taxonomy" id="1784714"/>
    <lineage>
        <taxon>Bacteria</taxon>
        <taxon>Pseudomonadati</taxon>
        <taxon>Bacteroidota</taxon>
        <taxon>Cytophagia</taxon>
        <taxon>Cytophagales</taxon>
        <taxon>Leadbetterellaceae</taxon>
        <taxon>Arcticibacterium</taxon>
    </lineage>
</organism>
<keyword evidence="7" id="KW-1185">Reference proteome</keyword>
<dbReference type="InterPro" id="IPR055438">
    <property type="entry name" value="AstE_AspA_cat"/>
</dbReference>
<name>A0A2Z4GAG2_9BACT</name>
<reference evidence="6 7" key="1">
    <citation type="submission" date="2018-05" db="EMBL/GenBank/DDBJ databases">
        <title>Complete genome sequence of Arcticibacterium luteifluviistationis SM1504T, a cytophagaceae bacterium isolated from Arctic surface seawater.</title>
        <authorList>
            <person name="Li Y."/>
            <person name="Qin Q.-L."/>
        </authorList>
    </citation>
    <scope>NUCLEOTIDE SEQUENCE [LARGE SCALE GENOMIC DNA]</scope>
    <source>
        <strain evidence="6 7">SM1504</strain>
    </source>
</reference>
<keyword evidence="2" id="KW-0479">Metal-binding</keyword>
<accession>A0A2Z4GAG2</accession>
<proteinExistence type="predicted"/>
<dbReference type="AlphaFoldDB" id="A0A2Z4GAG2"/>
<evidence type="ECO:0000256" key="3">
    <source>
        <dbReference type="ARBA" id="ARBA00022801"/>
    </source>
</evidence>
<dbReference type="PANTHER" id="PTHR37326">
    <property type="entry name" value="BLL3975 PROTEIN"/>
    <property type="match status" value="1"/>
</dbReference>
<dbReference type="RefSeq" id="WP_111371308.1">
    <property type="nucleotide sequence ID" value="NZ_CP029480.1"/>
</dbReference>
<keyword evidence="4" id="KW-0862">Zinc</keyword>
<dbReference type="GO" id="GO:0016811">
    <property type="term" value="F:hydrolase activity, acting on carbon-nitrogen (but not peptide) bonds, in linear amides"/>
    <property type="evidence" value="ECO:0007669"/>
    <property type="project" value="InterPro"/>
</dbReference>
<evidence type="ECO:0000313" key="7">
    <source>
        <dbReference type="Proteomes" id="UP000249873"/>
    </source>
</evidence>
<dbReference type="GO" id="GO:0046872">
    <property type="term" value="F:metal ion binding"/>
    <property type="evidence" value="ECO:0007669"/>
    <property type="project" value="UniProtKB-KW"/>
</dbReference>
<sequence>MKSLQILGKDIGVGKTVLSLDIAKLHTRTSLEVPVIIERSAVDGPVLLLLAGIHGDEVNGVEIVRQIISKKISKPTSGTVICIPVVNVFGFLNQTRDFPDGRDLNRTFPGSAKGSLAGRFAHAIMHDIVPHVDYCIDFHTGSSSRFNYAQVRMDGEDKECIALAKIFGVKFVIDAPIRDKSFRKSASILGKKVLLFEGGKDHHLDKEVTRQAINGTMRVMQYLGLRDFSKELEAKPASKEQIYVRKSTWLRANHSGMYRRVVSIGQKVEKGDTIGSISDPYGDFEKKVKSTYTGYIIGSNHSPIVNQGDALVHVSTTHEEMM</sequence>
<dbReference type="Proteomes" id="UP000249873">
    <property type="component" value="Chromosome"/>
</dbReference>
<dbReference type="InterPro" id="IPR053138">
    <property type="entry name" value="N-alpha-Ac-DABA_deacetylase"/>
</dbReference>
<dbReference type="EMBL" id="CP029480">
    <property type="protein sequence ID" value="AWV98196.1"/>
    <property type="molecule type" value="Genomic_DNA"/>
</dbReference>
<dbReference type="KEGG" id="als:DJ013_08425"/>
<protein>
    <submittedName>
        <fullName evidence="6">Succinylglutamate desuccinylase</fullName>
    </submittedName>
</protein>